<gene>
    <name evidence="4" type="ordered locus">CA2559_02635</name>
</gene>
<evidence type="ECO:0008006" key="6">
    <source>
        <dbReference type="Google" id="ProtNLM"/>
    </source>
</evidence>
<keyword evidence="5" id="KW-1185">Reference proteome</keyword>
<dbReference type="GO" id="GO:0009279">
    <property type="term" value="C:cell outer membrane"/>
    <property type="evidence" value="ECO:0007669"/>
    <property type="project" value="UniProtKB-SubCell"/>
</dbReference>
<dbReference type="Pfam" id="PF13715">
    <property type="entry name" value="CarbopepD_reg_2"/>
    <property type="match status" value="1"/>
</dbReference>
<dbReference type="EMBL" id="CP002046">
    <property type="protein sequence ID" value="EAP87616.1"/>
    <property type="molecule type" value="Genomic_DNA"/>
</dbReference>
<evidence type="ECO:0000256" key="2">
    <source>
        <dbReference type="ARBA" id="ARBA00023136"/>
    </source>
</evidence>
<keyword evidence="3" id="KW-0998">Cell outer membrane</keyword>
<comment type="subcellular location">
    <subcellularLocation>
        <location evidence="1">Cell outer membrane</location>
    </subcellularLocation>
</comment>
<evidence type="ECO:0000313" key="5">
    <source>
        <dbReference type="Proteomes" id="UP000002297"/>
    </source>
</evidence>
<dbReference type="InterPro" id="IPR036942">
    <property type="entry name" value="Beta-barrel_TonB_sf"/>
</dbReference>
<dbReference type="HOGENOM" id="CLU_316392_0_0_10"/>
<sequence length="954" mass="106647">MFTLSLTAFAQQTVVQGKAVDGVTNENVPDVTVTIENSNIETQTDGLGEFSFDASRVIGEQVIVLYKQGYTTKRFPITINEGETLNLDVLSMDIDINEEQLQIGTISLSDNELDQDNENTAFNISGLLQASRDIFLNAAAYDFSATFFRPRGLDNQFGEVLINGLNMNKQFSGRPQWGNWGGLNDVQRNQEFSMGLSANEYSFGGPAGTTNIIMRASKYREGGRVSYATANRSYTGRVMGSYSSGLQSNGWAYTVLASRRFGDEGYIDGTFYDANSVFLAVEKKINDNHSLNLAAWYTPNRRGRSTAITEEVHNLKGREYNPLWGYQDGEIRNTRVRNIQEPIIMLNHYWDLSENTTLNTNVSYQFGEIANSRVENGGTTLVTTPDGQSTYLGGARNPDPSYYQNLPSYQLRFPNPSPADFQNAYLAQQEFINDGQFDFNALYEANRLSAATGGNSIYAIQEDVIDDTQIQANTILSSTLTDNITLNAGLNYRNLNSANYARISDLLGGTGYLDIDNFTEITANENTNSTDAAQSDLNNPNRIVGEGDRYKYNYEIDANVVGGFAQAQFKYNKVDFFVSTKLSQTSYQRNGLYRNGNFADTSFGESEKLDFSNYGAKAGLTYKITGRHLIDANGGYITNAPTIRSAFSNARQNNNTVTGLESEKITSADLSYIYRSPMIKARLTGFYTGFEDGTDIAFYFTEDVNNGEGAFVQEVLTNIERRNIGAELGIEAQVTPTIKLKAAASFGQYTFNNNPDVYYTSDDFNRVNTDDDPSNDNPNINSVGELRFGDGTAKLKDYHVASGPEQAYQIGFEYRDPNFWWFGVTTNYFDNAYIDVSTITRSDAFTTDIDGQPFNDYDPTEARALLQQEDFGDYILVNAVGGKSWKIDDYFVGFFITINNIFDEEYKTGGFEQSRTSNFRSLQEDVNRENGRVFGPRYFYGNGTTYYANVYVRF</sequence>
<dbReference type="Gene3D" id="2.40.170.20">
    <property type="entry name" value="TonB-dependent receptor, beta-barrel domain"/>
    <property type="match status" value="2"/>
</dbReference>
<dbReference type="KEGG" id="cat:CA2559_02635"/>
<evidence type="ECO:0000256" key="1">
    <source>
        <dbReference type="ARBA" id="ARBA00004442"/>
    </source>
</evidence>
<dbReference type="Gene3D" id="2.60.40.1120">
    <property type="entry name" value="Carboxypeptidase-like, regulatory domain"/>
    <property type="match status" value="1"/>
</dbReference>
<name>A3U5U9_CROAH</name>
<dbReference type="SUPFAM" id="SSF56935">
    <property type="entry name" value="Porins"/>
    <property type="match status" value="1"/>
</dbReference>
<proteinExistence type="predicted"/>
<evidence type="ECO:0000256" key="3">
    <source>
        <dbReference type="ARBA" id="ARBA00023237"/>
    </source>
</evidence>
<accession>A3U5U9</accession>
<dbReference type="eggNOG" id="COG1629">
    <property type="taxonomic scope" value="Bacteria"/>
</dbReference>
<reference evidence="4 5" key="1">
    <citation type="journal article" date="2010" name="J. Bacteriol.">
        <title>The complete genome sequence of Croceibacter atlanticus HTCC2559T.</title>
        <authorList>
            <person name="Oh H.M."/>
            <person name="Kang I."/>
            <person name="Ferriera S."/>
            <person name="Giovannoni S.J."/>
            <person name="Cho J.C."/>
        </authorList>
    </citation>
    <scope>NUCLEOTIDE SEQUENCE [LARGE SCALE GENOMIC DNA]</scope>
    <source>
        <strain evidence="5">ATCC BAA-628 / HTCC2559 / KCTC 12090</strain>
    </source>
</reference>
<organism evidence="4 5">
    <name type="scientific">Croceibacter atlanticus (strain ATCC BAA-628 / JCM 21780 / CIP 108009 / IAM 15332 / KCTC 12090 / HTCC2559)</name>
    <dbReference type="NCBI Taxonomy" id="216432"/>
    <lineage>
        <taxon>Bacteria</taxon>
        <taxon>Pseudomonadati</taxon>
        <taxon>Bacteroidota</taxon>
        <taxon>Flavobacteriia</taxon>
        <taxon>Flavobacteriales</taxon>
        <taxon>Flavobacteriaceae</taxon>
        <taxon>Croceibacter</taxon>
    </lineage>
</organism>
<dbReference type="OrthoDB" id="1453181at2"/>
<dbReference type="InterPro" id="IPR008969">
    <property type="entry name" value="CarboxyPept-like_regulatory"/>
</dbReference>
<dbReference type="AlphaFoldDB" id="A3U5U9"/>
<protein>
    <recommendedName>
        <fullName evidence="6">TonB-dependent receptor</fullName>
    </recommendedName>
</protein>
<keyword evidence="2" id="KW-0472">Membrane</keyword>
<evidence type="ECO:0000313" key="4">
    <source>
        <dbReference type="EMBL" id="EAP87616.1"/>
    </source>
</evidence>
<dbReference type="SUPFAM" id="SSF49464">
    <property type="entry name" value="Carboxypeptidase regulatory domain-like"/>
    <property type="match status" value="1"/>
</dbReference>
<dbReference type="Proteomes" id="UP000002297">
    <property type="component" value="Chromosome"/>
</dbReference>
<dbReference type="STRING" id="216432.CA2559_02635"/>